<organism evidence="1 2">
    <name type="scientific">Oryzomicrobium terrae</name>
    <dbReference type="NCBI Taxonomy" id="1735038"/>
    <lineage>
        <taxon>Bacteria</taxon>
        <taxon>Pseudomonadati</taxon>
        <taxon>Pseudomonadota</taxon>
        <taxon>Betaproteobacteria</taxon>
        <taxon>Rhodocyclales</taxon>
        <taxon>Rhodocyclaceae</taxon>
        <taxon>Oryzomicrobium</taxon>
    </lineage>
</organism>
<reference evidence="1 2" key="1">
    <citation type="submission" date="2017-07" db="EMBL/GenBank/DDBJ databases">
        <title>Complete genome sequence of Oryzomicrobium terrae TPP412.</title>
        <authorList>
            <person name="Chiu L.-W."/>
            <person name="Lo K.-J."/>
            <person name="Tsai Y.-M."/>
            <person name="Lin S.-S."/>
            <person name="Kuo C.-H."/>
            <person name="Liu C.-T."/>
        </authorList>
    </citation>
    <scope>NUCLEOTIDE SEQUENCE [LARGE SCALE GENOMIC DNA]</scope>
    <source>
        <strain evidence="1 2">TPP412</strain>
    </source>
</reference>
<dbReference type="AlphaFoldDB" id="A0A5C1E812"/>
<gene>
    <name evidence="1" type="ORF">OTERR_12630</name>
</gene>
<protein>
    <recommendedName>
        <fullName evidence="3">High-potential iron-sulfur protein</fullName>
    </recommendedName>
</protein>
<keyword evidence="2" id="KW-1185">Reference proteome</keyword>
<proteinExistence type="predicted"/>
<sequence length="78" mass="8746">MSKQSEAKKDQGYTAKLLNNCGNCRQFESETITPAWAKGDPDYEKNYAREGNMRCGIGGFAVKKMGSCNEFKKKEAKK</sequence>
<evidence type="ECO:0000313" key="2">
    <source>
        <dbReference type="Proteomes" id="UP000323671"/>
    </source>
</evidence>
<name>A0A5C1E812_9RHOO</name>
<dbReference type="EMBL" id="CP022579">
    <property type="protein sequence ID" value="QEL64739.1"/>
    <property type="molecule type" value="Genomic_DNA"/>
</dbReference>
<evidence type="ECO:0008006" key="3">
    <source>
        <dbReference type="Google" id="ProtNLM"/>
    </source>
</evidence>
<dbReference type="Proteomes" id="UP000323671">
    <property type="component" value="Chromosome"/>
</dbReference>
<dbReference type="RefSeq" id="WP_149425190.1">
    <property type="nucleotide sequence ID" value="NZ_CP022579.1"/>
</dbReference>
<evidence type="ECO:0000313" key="1">
    <source>
        <dbReference type="EMBL" id="QEL64739.1"/>
    </source>
</evidence>
<accession>A0A5C1E812</accession>
<dbReference type="KEGG" id="otr:OTERR_12630"/>